<dbReference type="eggNOG" id="COG1214">
    <property type="taxonomic scope" value="Bacteria"/>
</dbReference>
<dbReference type="InterPro" id="IPR043129">
    <property type="entry name" value="ATPase_NBD"/>
</dbReference>
<dbReference type="InterPro" id="IPR022496">
    <property type="entry name" value="T6A_TsaB"/>
</dbReference>
<evidence type="ECO:0000259" key="1">
    <source>
        <dbReference type="Pfam" id="PF00814"/>
    </source>
</evidence>
<dbReference type="GO" id="GO:0006508">
    <property type="term" value="P:proteolysis"/>
    <property type="evidence" value="ECO:0007669"/>
    <property type="project" value="UniProtKB-KW"/>
</dbReference>
<reference evidence="2 3" key="1">
    <citation type="journal article" date="2015" name="Genome Announc.">
        <title>Expanding the biotechnology potential of lactobacilli through comparative genomics of 213 strains and associated genera.</title>
        <authorList>
            <person name="Sun Z."/>
            <person name="Harris H.M."/>
            <person name="McCann A."/>
            <person name="Guo C."/>
            <person name="Argimon S."/>
            <person name="Zhang W."/>
            <person name="Yang X."/>
            <person name="Jeffery I.B."/>
            <person name="Cooney J.C."/>
            <person name="Kagawa T.F."/>
            <person name="Liu W."/>
            <person name="Song Y."/>
            <person name="Salvetti E."/>
            <person name="Wrobel A."/>
            <person name="Rasinkangas P."/>
            <person name="Parkhill J."/>
            <person name="Rea M.C."/>
            <person name="O'Sullivan O."/>
            <person name="Ritari J."/>
            <person name="Douillard F.P."/>
            <person name="Paul Ross R."/>
            <person name="Yang R."/>
            <person name="Briner A.E."/>
            <person name="Felis G.E."/>
            <person name="de Vos W.M."/>
            <person name="Barrangou R."/>
            <person name="Klaenhammer T.R."/>
            <person name="Caufield P.W."/>
            <person name="Cui Y."/>
            <person name="Zhang H."/>
            <person name="O'Toole P.W."/>
        </authorList>
    </citation>
    <scope>NUCLEOTIDE SEQUENCE [LARGE SCALE GENOMIC DNA]</scope>
    <source>
        <strain evidence="2 3">DSM 20623</strain>
    </source>
</reference>
<dbReference type="InterPro" id="IPR000905">
    <property type="entry name" value="Gcp-like_dom"/>
</dbReference>
<feature type="domain" description="Gcp-like" evidence="1">
    <location>
        <begin position="29"/>
        <end position="224"/>
    </location>
</feature>
<dbReference type="PANTHER" id="PTHR11735:SF11">
    <property type="entry name" value="TRNA THREONYLCARBAMOYLADENOSINE BIOSYNTHESIS PROTEIN TSAB"/>
    <property type="match status" value="1"/>
</dbReference>
<keyword evidence="3" id="KW-1185">Reference proteome</keyword>
<dbReference type="GO" id="GO:0002949">
    <property type="term" value="P:tRNA threonylcarbamoyladenosine modification"/>
    <property type="evidence" value="ECO:0007669"/>
    <property type="project" value="InterPro"/>
</dbReference>
<dbReference type="GeneID" id="89588108"/>
<name>A0A0R2I774_CARDV</name>
<gene>
    <name evidence="2" type="ORF">IV74_GL000111</name>
</gene>
<dbReference type="PATRIC" id="fig|1449336.4.peg.112"/>
<dbReference type="EMBL" id="JQBS01000007">
    <property type="protein sequence ID" value="KRN57133.1"/>
    <property type="molecule type" value="Genomic_DNA"/>
</dbReference>
<organism evidence="2 3">
    <name type="scientific">Carnobacterium divergens DSM 20623</name>
    <dbReference type="NCBI Taxonomy" id="1449336"/>
    <lineage>
        <taxon>Bacteria</taxon>
        <taxon>Bacillati</taxon>
        <taxon>Bacillota</taxon>
        <taxon>Bacilli</taxon>
        <taxon>Lactobacillales</taxon>
        <taxon>Carnobacteriaceae</taxon>
        <taxon>Carnobacterium</taxon>
    </lineage>
</organism>
<dbReference type="RefSeq" id="WP_034571534.1">
    <property type="nucleotide sequence ID" value="NZ_JQBS01000007.1"/>
</dbReference>
<dbReference type="AlphaFoldDB" id="A0A0R2I774"/>
<dbReference type="SUPFAM" id="SSF53067">
    <property type="entry name" value="Actin-like ATPase domain"/>
    <property type="match status" value="2"/>
</dbReference>
<dbReference type="CDD" id="cd24032">
    <property type="entry name" value="ASKHA_NBD_TsaB"/>
    <property type="match status" value="1"/>
</dbReference>
<protein>
    <submittedName>
        <fullName evidence="2">Chaperone or protease</fullName>
    </submittedName>
</protein>
<accession>A0A0R2I774</accession>
<evidence type="ECO:0000313" key="2">
    <source>
        <dbReference type="EMBL" id="KRN57133.1"/>
    </source>
</evidence>
<comment type="caution">
    <text evidence="2">The sequence shown here is derived from an EMBL/GenBank/DDBJ whole genome shotgun (WGS) entry which is preliminary data.</text>
</comment>
<sequence>MNILAIDSSNQVMSVAVLNDSKIVGEITTNVKRNHSESLMPAIDEVIKMAHLKPNELDRIAVAMGPGSYTGLRIGVTIAKTLAWTLNKDLVGISSLKVLAANCENSSRYLVPIMDARRGNIYTGLYQWVNGELEAVEPEKHCSAEKWAEHLATLQGEFEIVGEDWELYQQIFEEKLGHRVMAAPLKDRIPKASVLGLLSRSAETSDPHTFVPNYLKYAEAEENWRKAHPDQLEESYVEKI</sequence>
<proteinExistence type="predicted"/>
<keyword evidence="2" id="KW-0378">Hydrolase</keyword>
<dbReference type="NCBIfam" id="TIGR03725">
    <property type="entry name" value="T6A_YeaZ"/>
    <property type="match status" value="1"/>
</dbReference>
<keyword evidence="2" id="KW-0645">Protease</keyword>
<dbReference type="Proteomes" id="UP000051658">
    <property type="component" value="Unassembled WGS sequence"/>
</dbReference>
<evidence type="ECO:0000313" key="3">
    <source>
        <dbReference type="Proteomes" id="UP000051658"/>
    </source>
</evidence>
<dbReference type="GO" id="GO:0005829">
    <property type="term" value="C:cytosol"/>
    <property type="evidence" value="ECO:0007669"/>
    <property type="project" value="TreeGrafter"/>
</dbReference>
<dbReference type="GO" id="GO:0008233">
    <property type="term" value="F:peptidase activity"/>
    <property type="evidence" value="ECO:0007669"/>
    <property type="project" value="UniProtKB-KW"/>
</dbReference>
<dbReference type="PANTHER" id="PTHR11735">
    <property type="entry name" value="TRNA N6-ADENOSINE THREONYLCARBAMOYLTRANSFERASE"/>
    <property type="match status" value="1"/>
</dbReference>
<dbReference type="Gene3D" id="3.30.420.40">
    <property type="match status" value="2"/>
</dbReference>
<dbReference type="Pfam" id="PF00814">
    <property type="entry name" value="TsaD"/>
    <property type="match status" value="1"/>
</dbReference>